<dbReference type="GO" id="GO:0060091">
    <property type="term" value="C:kinocilium"/>
    <property type="evidence" value="ECO:0007669"/>
    <property type="project" value="UniProtKB-SubCell"/>
</dbReference>
<evidence type="ECO:0000256" key="12">
    <source>
        <dbReference type="ARBA" id="ARBA00072980"/>
    </source>
</evidence>
<keyword evidence="7" id="KW-0206">Cytoskeleton</keyword>
<feature type="compositionally biased region" description="Basic and acidic residues" evidence="13">
    <location>
        <begin position="317"/>
        <end position="327"/>
    </location>
</feature>
<comment type="function">
    <text evidence="10">Protein that plays a role in the inhibition of canonical Wnt signaling pathway. May be involved in neuronal migration during development of the cerebral neocortex. Involved in the control of ciliogenesis and ciliary length.</text>
</comment>
<feature type="domain" description="Doublecortin" evidence="14">
    <location>
        <begin position="137"/>
        <end position="220"/>
    </location>
</feature>
<dbReference type="InterPro" id="IPR003533">
    <property type="entry name" value="Doublecortin_dom"/>
</dbReference>
<keyword evidence="8" id="KW-0966">Cell projection</keyword>
<feature type="domain" description="Doublecortin" evidence="14">
    <location>
        <begin position="15"/>
        <end position="98"/>
    </location>
</feature>
<keyword evidence="5" id="KW-0970">Cilium biogenesis/degradation</keyword>
<dbReference type="InterPro" id="IPR036572">
    <property type="entry name" value="Doublecortin_dom_sf"/>
</dbReference>
<dbReference type="GO" id="GO:0005874">
    <property type="term" value="C:microtubule"/>
    <property type="evidence" value="ECO:0007669"/>
    <property type="project" value="TreeGrafter"/>
</dbReference>
<dbReference type="SMART" id="SM00537">
    <property type="entry name" value="DCX"/>
    <property type="match status" value="2"/>
</dbReference>
<feature type="compositionally biased region" description="Acidic residues" evidence="13">
    <location>
        <begin position="613"/>
        <end position="627"/>
    </location>
</feature>
<keyword evidence="2" id="KW-0963">Cytoplasm</keyword>
<evidence type="ECO:0000256" key="5">
    <source>
        <dbReference type="ARBA" id="ARBA00022794"/>
    </source>
</evidence>
<dbReference type="Gene3D" id="3.10.20.230">
    <property type="entry name" value="Doublecortin domain"/>
    <property type="match status" value="2"/>
</dbReference>
<evidence type="ECO:0000256" key="8">
    <source>
        <dbReference type="ARBA" id="ARBA00023273"/>
    </source>
</evidence>
<keyword evidence="6" id="KW-0524">Neurogenesis</keyword>
<evidence type="ECO:0000256" key="9">
    <source>
        <dbReference type="ARBA" id="ARBA00037822"/>
    </source>
</evidence>
<evidence type="ECO:0000256" key="13">
    <source>
        <dbReference type="SAM" id="MobiDB-lite"/>
    </source>
</evidence>
<reference evidence="15 16" key="1">
    <citation type="submission" date="2024-01" db="EMBL/GenBank/DDBJ databases">
        <authorList>
            <person name="Alioto T."/>
            <person name="Alioto T."/>
            <person name="Gomez Garrido J."/>
        </authorList>
    </citation>
    <scope>NUCLEOTIDE SEQUENCE [LARGE SCALE GENOMIC DNA]</scope>
</reference>
<comment type="subunit">
    <text evidence="11">Interacts with DVL1, DVL2 and DVL3.</text>
</comment>
<dbReference type="FunFam" id="3.10.20.230:FF:000004">
    <property type="entry name" value="Doublecortin domain containing 2"/>
    <property type="match status" value="1"/>
</dbReference>
<comment type="subcellular location">
    <subcellularLocation>
        <location evidence="9">Cell projection</location>
        <location evidence="9">Kinocilium</location>
    </subcellularLocation>
    <subcellularLocation>
        <location evidence="1">Cytoplasm</location>
        <location evidence="1">Cytoskeleton</location>
        <location evidence="1">Cilium axoneme</location>
    </subcellularLocation>
</comment>
<keyword evidence="3" id="KW-0597">Phosphoprotein</keyword>
<dbReference type="SUPFAM" id="SSF89837">
    <property type="entry name" value="Doublecortin (DC)"/>
    <property type="match status" value="2"/>
</dbReference>
<feature type="compositionally biased region" description="Basic and acidic residues" evidence="13">
    <location>
        <begin position="335"/>
        <end position="361"/>
    </location>
</feature>
<proteinExistence type="predicted"/>
<evidence type="ECO:0000256" key="1">
    <source>
        <dbReference type="ARBA" id="ARBA00004430"/>
    </source>
</evidence>
<feature type="compositionally biased region" description="Basic and acidic residues" evidence="13">
    <location>
        <begin position="589"/>
        <end position="608"/>
    </location>
</feature>
<dbReference type="Proteomes" id="UP001314229">
    <property type="component" value="Unassembled WGS sequence"/>
</dbReference>
<organism evidence="15 16">
    <name type="scientific">Scomber scombrus</name>
    <name type="common">Atlantic mackerel</name>
    <name type="synonym">Scomber vernalis</name>
    <dbReference type="NCBI Taxonomy" id="13677"/>
    <lineage>
        <taxon>Eukaryota</taxon>
        <taxon>Metazoa</taxon>
        <taxon>Chordata</taxon>
        <taxon>Craniata</taxon>
        <taxon>Vertebrata</taxon>
        <taxon>Euteleostomi</taxon>
        <taxon>Actinopterygii</taxon>
        <taxon>Neopterygii</taxon>
        <taxon>Teleostei</taxon>
        <taxon>Neoteleostei</taxon>
        <taxon>Acanthomorphata</taxon>
        <taxon>Pelagiaria</taxon>
        <taxon>Scombriformes</taxon>
        <taxon>Scombridae</taxon>
        <taxon>Scomber</taxon>
    </lineage>
</organism>
<dbReference type="GO" id="GO:0001764">
    <property type="term" value="P:neuron migration"/>
    <property type="evidence" value="ECO:0007669"/>
    <property type="project" value="TreeGrafter"/>
</dbReference>
<evidence type="ECO:0000256" key="10">
    <source>
        <dbReference type="ARBA" id="ARBA00057353"/>
    </source>
</evidence>
<feature type="compositionally biased region" description="Polar residues" evidence="13">
    <location>
        <begin position="363"/>
        <end position="372"/>
    </location>
</feature>
<dbReference type="GO" id="GO:1902017">
    <property type="term" value="P:regulation of cilium assembly"/>
    <property type="evidence" value="ECO:0007669"/>
    <property type="project" value="TreeGrafter"/>
</dbReference>
<protein>
    <recommendedName>
        <fullName evidence="12">Doublecortin domain-containing protein 2</fullName>
    </recommendedName>
</protein>
<dbReference type="AlphaFoldDB" id="A0AAV1N5X6"/>
<evidence type="ECO:0000256" key="7">
    <source>
        <dbReference type="ARBA" id="ARBA00023212"/>
    </source>
</evidence>
<sequence length="661" mass="74192">MSSEKPNFRSQPVVKSVFMFRNGDPYYNARRIVINQKRVCNFETLLREVTGGIQAPFGAVRNIYTPRGGHKVDCLESLQSGEQYVAAGKERFKKLDYLQIGSRRKRMLQTLPMQAKPLPQHRIVVSARFLKPIKEPCPIFMVANGDVLNPAMRLLIHQRMLSQFDKILEMITEKMGLRVLGGVRSLYTYEGHQVTDGNQLESGQLYVAVGREKFKKLPYSDLLFTKPRGTQRVNGMKAYSLPPIYRFSKQNGNSKSMVRCSDSGDGDSKSSPPGHSGNNKEHLSSIIREISQTRLISLRKKRSGQSMTLGISDNDDQESKADDKNTEGKSPQMEQPKEKPAVVDTKASEENGEKAEDKEETSAENTTGNDTSASKEEMKENEETHSQVEGEKKKENEETSSQMEGEKKNENVDTSSQIEGEEKKENEETSSQIEGEEKKEDEETSSQIEGEEKKENEETSSQIKGEEKKENEETNNEKEGQATVEPEEKEKEQSSSSNNNDKTQDRKETEDSSSGGENNEQDKTIEETQDTVSGNKQESSKDPVNDEDTGKQHKEKENSNDPGKTQSDNETKENNNSRSSSRNSNQEESVSKTKEDATKEAVQEERQVNGDVSGEDDEVESEGEQEVEEKNSASHKDATANGKKGENDDSENQDKSRKAED</sequence>
<evidence type="ECO:0000256" key="11">
    <source>
        <dbReference type="ARBA" id="ARBA00066265"/>
    </source>
</evidence>
<gene>
    <name evidence="15" type="ORF">FSCOSCO3_A035802</name>
</gene>
<evidence type="ECO:0000313" key="15">
    <source>
        <dbReference type="EMBL" id="CAK6954408.1"/>
    </source>
</evidence>
<comment type="caution">
    <text evidence="15">The sequence shown here is derived from an EMBL/GenBank/DDBJ whole genome shotgun (WGS) entry which is preliminary data.</text>
</comment>
<dbReference type="EMBL" id="CAWUFR010000016">
    <property type="protein sequence ID" value="CAK6954408.1"/>
    <property type="molecule type" value="Genomic_DNA"/>
</dbReference>
<feature type="compositionally biased region" description="Basic and acidic residues" evidence="13">
    <location>
        <begin position="464"/>
        <end position="493"/>
    </location>
</feature>
<dbReference type="Pfam" id="PF03607">
    <property type="entry name" value="DCX"/>
    <property type="match status" value="2"/>
</dbReference>
<keyword evidence="4" id="KW-0677">Repeat</keyword>
<feature type="region of interest" description="Disordered" evidence="13">
    <location>
        <begin position="298"/>
        <end position="661"/>
    </location>
</feature>
<dbReference type="GO" id="GO:0048813">
    <property type="term" value="P:dendrite morphogenesis"/>
    <property type="evidence" value="ECO:0007669"/>
    <property type="project" value="TreeGrafter"/>
</dbReference>
<dbReference type="PANTHER" id="PTHR23004:SF5">
    <property type="entry name" value="DOUBLECORTIN DOMAIN-CONTAINING PROTEIN 2"/>
    <property type="match status" value="1"/>
</dbReference>
<feature type="region of interest" description="Disordered" evidence="13">
    <location>
        <begin position="250"/>
        <end position="282"/>
    </location>
</feature>
<dbReference type="GO" id="GO:0005930">
    <property type="term" value="C:axoneme"/>
    <property type="evidence" value="ECO:0007669"/>
    <property type="project" value="UniProtKB-SubCell"/>
</dbReference>
<feature type="compositionally biased region" description="Basic and acidic residues" evidence="13">
    <location>
        <begin position="628"/>
        <end position="661"/>
    </location>
</feature>
<evidence type="ECO:0000256" key="2">
    <source>
        <dbReference type="ARBA" id="ARBA00022490"/>
    </source>
</evidence>
<keyword evidence="16" id="KW-1185">Reference proteome</keyword>
<evidence type="ECO:0000256" key="6">
    <source>
        <dbReference type="ARBA" id="ARBA00022902"/>
    </source>
</evidence>
<name>A0AAV1N5X6_SCOSC</name>
<feature type="compositionally biased region" description="Basic and acidic residues" evidence="13">
    <location>
        <begin position="538"/>
        <end position="559"/>
    </location>
</feature>
<feature type="compositionally biased region" description="Basic and acidic residues" evidence="13">
    <location>
        <begin position="373"/>
        <end position="397"/>
    </location>
</feature>
<evidence type="ECO:0000256" key="4">
    <source>
        <dbReference type="ARBA" id="ARBA00022737"/>
    </source>
</evidence>
<dbReference type="FunFam" id="3.10.20.230:FF:000005">
    <property type="entry name" value="Doublecortin domain containing 2"/>
    <property type="match status" value="1"/>
</dbReference>
<dbReference type="PROSITE" id="PS50309">
    <property type="entry name" value="DC"/>
    <property type="match status" value="2"/>
</dbReference>
<evidence type="ECO:0000313" key="16">
    <source>
        <dbReference type="Proteomes" id="UP001314229"/>
    </source>
</evidence>
<accession>A0AAV1N5X6</accession>
<dbReference type="GO" id="GO:0060271">
    <property type="term" value="P:cilium assembly"/>
    <property type="evidence" value="ECO:0007669"/>
    <property type="project" value="TreeGrafter"/>
</dbReference>
<dbReference type="PANTHER" id="PTHR23004">
    <property type="entry name" value="DOUBLECORTIN DOMAIN CONTAINING 2"/>
    <property type="match status" value="1"/>
</dbReference>
<evidence type="ECO:0000256" key="3">
    <source>
        <dbReference type="ARBA" id="ARBA00022553"/>
    </source>
</evidence>
<dbReference type="GO" id="GO:0035556">
    <property type="term" value="P:intracellular signal transduction"/>
    <property type="evidence" value="ECO:0007669"/>
    <property type="project" value="InterPro"/>
</dbReference>
<evidence type="ECO:0000259" key="14">
    <source>
        <dbReference type="PROSITE" id="PS50309"/>
    </source>
</evidence>
<dbReference type="GO" id="GO:0005815">
    <property type="term" value="C:microtubule organizing center"/>
    <property type="evidence" value="ECO:0007669"/>
    <property type="project" value="TreeGrafter"/>
</dbReference>